<evidence type="ECO:0000256" key="1">
    <source>
        <dbReference type="SAM" id="MobiDB-lite"/>
    </source>
</evidence>
<evidence type="ECO:0000313" key="2">
    <source>
        <dbReference type="EMBL" id="MEU3784703.1"/>
    </source>
</evidence>
<reference evidence="2 3" key="1">
    <citation type="submission" date="2024-06" db="EMBL/GenBank/DDBJ databases">
        <title>The Natural Products Discovery Center: Release of the First 8490 Sequenced Strains for Exploring Actinobacteria Biosynthetic Diversity.</title>
        <authorList>
            <person name="Kalkreuter E."/>
            <person name="Kautsar S.A."/>
            <person name="Yang D."/>
            <person name="Bader C.D."/>
            <person name="Teijaro C.N."/>
            <person name="Fluegel L."/>
            <person name="Davis C.M."/>
            <person name="Simpson J.R."/>
            <person name="Lauterbach L."/>
            <person name="Steele A.D."/>
            <person name="Gui C."/>
            <person name="Meng S."/>
            <person name="Li G."/>
            <person name="Viehrig K."/>
            <person name="Ye F."/>
            <person name="Su P."/>
            <person name="Kiefer A.F."/>
            <person name="Nichols A."/>
            <person name="Cepeda A.J."/>
            <person name="Yan W."/>
            <person name="Fan B."/>
            <person name="Jiang Y."/>
            <person name="Adhikari A."/>
            <person name="Zheng C.-J."/>
            <person name="Schuster L."/>
            <person name="Cowan T.M."/>
            <person name="Smanski M.J."/>
            <person name="Chevrette M.G."/>
            <person name="De Carvalho L.P.S."/>
            <person name="Shen B."/>
        </authorList>
    </citation>
    <scope>NUCLEOTIDE SEQUENCE [LARGE SCALE GENOMIC DNA]</scope>
    <source>
        <strain evidence="2 3">NPDC033843</strain>
    </source>
</reference>
<gene>
    <name evidence="2" type="ORF">AB0E89_29890</name>
</gene>
<sequence length="301" mass="32273">MTEPDTDAPRPMTRLQLDNAARHTLRTARAAQAVLHGPDGEAQAEVVLAELLLDFGEMTGSPGLLQPDAPTLADKKELARLVAEAALFVRAHNWIESDLKVILHKVQGAEDQPHDGERLVEEFLDGLGTLQLVASDDGADWGFRILKDASADDEKRAVVVKAARYLLHPSFLMIFGDITEILGDAQYATNVKRFTECMAGIEALTTECLPPPDELVVPDELVAVLLSGPGPESLAGPGSCAEEPCVPPAEDLDSELYGPGGPWPRDDGGDPPEDLDGPMDLGGPGARNRAARRPAWPYRGL</sequence>
<name>A0ABV2ZQ76_9ACTN</name>
<protein>
    <submittedName>
        <fullName evidence="2">Uncharacterized protein</fullName>
    </submittedName>
</protein>
<dbReference type="EMBL" id="JBEZVE010000017">
    <property type="protein sequence ID" value="MEU3784703.1"/>
    <property type="molecule type" value="Genomic_DNA"/>
</dbReference>
<dbReference type="Proteomes" id="UP001550739">
    <property type="component" value="Unassembled WGS sequence"/>
</dbReference>
<keyword evidence="3" id="KW-1185">Reference proteome</keyword>
<evidence type="ECO:0000313" key="3">
    <source>
        <dbReference type="Proteomes" id="UP001550739"/>
    </source>
</evidence>
<accession>A0ABV2ZQ76</accession>
<dbReference type="RefSeq" id="WP_334578767.1">
    <property type="nucleotide sequence ID" value="NZ_JBEZVE010000017.1"/>
</dbReference>
<feature type="region of interest" description="Disordered" evidence="1">
    <location>
        <begin position="232"/>
        <end position="301"/>
    </location>
</feature>
<comment type="caution">
    <text evidence="2">The sequence shown here is derived from an EMBL/GenBank/DDBJ whole genome shotgun (WGS) entry which is preliminary data.</text>
</comment>
<proteinExistence type="predicted"/>
<organism evidence="2 3">
    <name type="scientific">Streptomyces sp. 900129855</name>
    <dbReference type="NCBI Taxonomy" id="3155129"/>
    <lineage>
        <taxon>Bacteria</taxon>
        <taxon>Bacillati</taxon>
        <taxon>Actinomycetota</taxon>
        <taxon>Actinomycetes</taxon>
        <taxon>Kitasatosporales</taxon>
        <taxon>Streptomycetaceae</taxon>
        <taxon>Streptomyces</taxon>
    </lineage>
</organism>